<protein>
    <submittedName>
        <fullName evidence="3">Uncharacterized protein</fullName>
    </submittedName>
</protein>
<evidence type="ECO:0000313" key="3">
    <source>
        <dbReference type="EMBL" id="XBO40697.1"/>
    </source>
</evidence>
<evidence type="ECO:0000256" key="1">
    <source>
        <dbReference type="SAM" id="MobiDB-lite"/>
    </source>
</evidence>
<organism evidence="3">
    <name type="scientific">Alsobacter sp. KACC 23698</name>
    <dbReference type="NCBI Taxonomy" id="3149229"/>
    <lineage>
        <taxon>Bacteria</taxon>
        <taxon>Pseudomonadati</taxon>
        <taxon>Pseudomonadota</taxon>
        <taxon>Alphaproteobacteria</taxon>
        <taxon>Hyphomicrobiales</taxon>
        <taxon>Alsobacteraceae</taxon>
        <taxon>Alsobacter</taxon>
    </lineage>
</organism>
<dbReference type="RefSeq" id="WP_406857550.1">
    <property type="nucleotide sequence ID" value="NZ_CP157484.1"/>
</dbReference>
<feature type="compositionally biased region" description="Basic and acidic residues" evidence="1">
    <location>
        <begin position="138"/>
        <end position="154"/>
    </location>
</feature>
<proteinExistence type="predicted"/>
<keyword evidence="2" id="KW-0812">Transmembrane</keyword>
<feature type="transmembrane region" description="Helical" evidence="2">
    <location>
        <begin position="25"/>
        <end position="46"/>
    </location>
</feature>
<dbReference type="EMBL" id="CP157484">
    <property type="protein sequence ID" value="XBO40697.1"/>
    <property type="molecule type" value="Genomic_DNA"/>
</dbReference>
<name>A0AAU7JJU9_9HYPH</name>
<keyword evidence="2" id="KW-1133">Transmembrane helix</keyword>
<keyword evidence="2" id="KW-0472">Membrane</keyword>
<dbReference type="AlphaFoldDB" id="A0AAU7JJU9"/>
<reference evidence="3" key="1">
    <citation type="submission" date="2024-05" db="EMBL/GenBank/DDBJ databases">
        <authorList>
            <person name="Kim S."/>
            <person name="Heo J."/>
            <person name="Choi H."/>
            <person name="Choi Y."/>
            <person name="Kwon S.-W."/>
            <person name="Kim Y."/>
        </authorList>
    </citation>
    <scope>NUCLEOTIDE SEQUENCE</scope>
    <source>
        <strain evidence="3">KACC 23698</strain>
    </source>
</reference>
<sequence>MSVAVNPAAPHDLPVFITGPGDTDLLMVGTGIFLLFAVLGVGLLFLRIHTLPERMAHKSQKLQFEIVAVLGLLALFTHEHIFWVAGLLLALVDLPDWGSPLRRMAGSLEKMAGIAPDAGADAADAVERKGVPEIPAPVDDRERVAERPLKPAEG</sequence>
<gene>
    <name evidence="3" type="ORF">ABEG18_08010</name>
</gene>
<accession>A0AAU7JJU9</accession>
<evidence type="ECO:0000256" key="2">
    <source>
        <dbReference type="SAM" id="Phobius"/>
    </source>
</evidence>
<feature type="region of interest" description="Disordered" evidence="1">
    <location>
        <begin position="128"/>
        <end position="154"/>
    </location>
</feature>
<feature type="transmembrane region" description="Helical" evidence="2">
    <location>
        <begin position="67"/>
        <end position="92"/>
    </location>
</feature>